<dbReference type="InterPro" id="IPR000884">
    <property type="entry name" value="TSP1_rpt"/>
</dbReference>
<evidence type="ECO:0000256" key="15">
    <source>
        <dbReference type="SAM" id="MobiDB-lite"/>
    </source>
</evidence>
<feature type="domain" description="MAM" evidence="18">
    <location>
        <begin position="1113"/>
        <end position="1267"/>
    </location>
</feature>
<feature type="disulfide bond" evidence="12">
    <location>
        <begin position="649"/>
        <end position="666"/>
    </location>
</feature>
<feature type="disulfide bond" evidence="12">
    <location>
        <begin position="867"/>
        <end position="876"/>
    </location>
</feature>
<feature type="region of interest" description="Disordered" evidence="15">
    <location>
        <begin position="81"/>
        <end position="106"/>
    </location>
</feature>
<feature type="compositionally biased region" description="Basic residues" evidence="15">
    <location>
        <begin position="91"/>
        <end position="101"/>
    </location>
</feature>
<keyword evidence="4 13" id="KW-0479">Metal-binding</keyword>
<feature type="chain" id="PRO_5036516237" description="Metalloendopeptidase" evidence="14">
    <location>
        <begin position="19"/>
        <end position="1267"/>
    </location>
</feature>
<dbReference type="PROSITE" id="PS00022">
    <property type="entry name" value="EGF_1"/>
    <property type="match status" value="2"/>
</dbReference>
<dbReference type="InterPro" id="IPR001881">
    <property type="entry name" value="EGF-like_Ca-bd_dom"/>
</dbReference>
<feature type="domain" description="EGF-like" evidence="17">
    <location>
        <begin position="640"/>
        <end position="678"/>
    </location>
</feature>
<dbReference type="SMART" id="SM00181">
    <property type="entry name" value="EGF"/>
    <property type="match status" value="3"/>
</dbReference>
<keyword evidence="3 13" id="KW-0645">Protease</keyword>
<dbReference type="Gene3D" id="2.60.120.200">
    <property type="match status" value="2"/>
</dbReference>
<dbReference type="InterPro" id="IPR006026">
    <property type="entry name" value="Peptidase_Metallo"/>
</dbReference>
<feature type="domain" description="Peptidase M12A" evidence="19">
    <location>
        <begin position="280"/>
        <end position="479"/>
    </location>
</feature>
<evidence type="ECO:0000256" key="1">
    <source>
        <dbReference type="ARBA" id="ARBA00004613"/>
    </source>
</evidence>
<dbReference type="CDD" id="cd00054">
    <property type="entry name" value="EGF_CA"/>
    <property type="match status" value="1"/>
</dbReference>
<dbReference type="InterPro" id="IPR013320">
    <property type="entry name" value="ConA-like_dom_sf"/>
</dbReference>
<evidence type="ECO:0000256" key="12">
    <source>
        <dbReference type="PROSITE-ProRule" id="PRU00076"/>
    </source>
</evidence>
<dbReference type="PROSITE" id="PS50026">
    <property type="entry name" value="EGF_3"/>
    <property type="match status" value="2"/>
</dbReference>
<dbReference type="InterPro" id="IPR052065">
    <property type="entry name" value="Compl_asym_regulator"/>
</dbReference>
<evidence type="ECO:0000256" key="3">
    <source>
        <dbReference type="ARBA" id="ARBA00022670"/>
    </source>
</evidence>
<evidence type="ECO:0000256" key="11">
    <source>
        <dbReference type="ARBA" id="ARBA00023180"/>
    </source>
</evidence>
<evidence type="ECO:0000256" key="9">
    <source>
        <dbReference type="ARBA" id="ARBA00023049"/>
    </source>
</evidence>
<dbReference type="SUPFAM" id="SSF55486">
    <property type="entry name" value="Metalloproteases ('zincins'), catalytic domain"/>
    <property type="match status" value="1"/>
</dbReference>
<dbReference type="Gene3D" id="2.60.120.290">
    <property type="entry name" value="Spermadhesin, CUB domain"/>
    <property type="match status" value="1"/>
</dbReference>
<dbReference type="InterPro" id="IPR000859">
    <property type="entry name" value="CUB_dom"/>
</dbReference>
<organism evidence="20 21">
    <name type="scientific">Magallana gigas</name>
    <name type="common">Pacific oyster</name>
    <name type="synonym">Crassostrea gigas</name>
    <dbReference type="NCBI Taxonomy" id="29159"/>
    <lineage>
        <taxon>Eukaryota</taxon>
        <taxon>Metazoa</taxon>
        <taxon>Spiralia</taxon>
        <taxon>Lophotrochozoa</taxon>
        <taxon>Mollusca</taxon>
        <taxon>Bivalvia</taxon>
        <taxon>Autobranchia</taxon>
        <taxon>Pteriomorphia</taxon>
        <taxon>Ostreida</taxon>
        <taxon>Ostreoidea</taxon>
        <taxon>Ostreidae</taxon>
        <taxon>Magallana</taxon>
    </lineage>
</organism>
<evidence type="ECO:0000256" key="7">
    <source>
        <dbReference type="ARBA" id="ARBA00022801"/>
    </source>
</evidence>
<dbReference type="SUPFAM" id="SSF57196">
    <property type="entry name" value="EGF/Laminin"/>
    <property type="match status" value="2"/>
</dbReference>
<sequence length="1267" mass="140301">MHPCHVLVCLVLFQTVCTLPATYSDDEIERLLRNFLEKRKNEHLHDKVQRRNPHHHLKKEDLEQDELDLNSLAQDYAERQTDYLGDGPHKAPTRRQQRVRSVHSGPDGAATCIRWEEVTDPTTHTPHQLLRKHNFNYNFDGTTVFPNSGQLFAVMVPYLRVFYLYTTTRPVRTEAKFEAAERCLNMTYIMDNKTNANWPQYYTKILVTVLDGETVLNEYTYSNHTDTMWRYTLVDLPTVNDLKDELDLNSLAQDYAERQTDYLGDGPHKLPTNQEKRTFQIDYGWRWPNRTIQYAIDYASFSPNQASAESKIKSTLALMEQATCIRWEEVTDPNYPYHHINFYGNTTSCASYVGYIKTVGQKIWLAPGCLWTSVILHEILHALGAWHEQERPDRQGNINVLFENIAPYAVGNFEWQHTHEYGPYDLGSVLQYGLSSFAKQSGLRTMSISDIDLEYLVSNNKEDLSFYDKYRVNRYYECTATCSLTCLNGGFEKMNSDGVCSCQCPDGLTGSDCSQVDSSAGCGGIIDITTPGSSQFIEMTSYGTGLLCTWLIKTPIATTIKATIESLNLPDSANNNCYHFLIFKDYLIGDPGKQACGDTPGAVYSKYIHGNHNMMMIQFDSASYPDITPGAGFRVKVEAVPSGCYSNPCKFGSTCQEGGSVDQYTCLCSQGFSGQNCDEVTASATVRSTFEKDYAGSIFQQDPTSAFWWSIVTRSNFDGTTVYPHSGQLFAVMIPYLTVFYLYTTTKVRTEAKFEAAERCLNMTYIMDNKTNANWPQYYTKILVTVLDGETVLNEYTYSNHTDTMWRYTLVDLPAVNDLKVEITGVYGWNTFAMDDLAILPGQCGCVNHQCVNGQCVSGEGSYTCQCDAGYSGPYCDVSDKLDGGWSVWSAWSTCTVSCGGGTQTRSRSCSNPVPVNGGAECAGHDTESQPCSSQDCPVDGGWSIWSAWSTCTVSCGGGTQTRLRTCSDPAPLNGGAECEGQGTESQNCNSQDCPVVNGGWSIWSAWSTCTVSCGGGTQTRSRTCSDPAPLNGGDECLGQDTESQDCNSDGCKVDGGWSIWSAWSTCTVSCGGGTQTRSRSCSDPSPLNGGAECEGDISQTQSCNTDGCAETFVCKFEQENEENCFLEEGTNDDFDWIRNSGGTDTRGTGPGRAYSGSFYKYIDPTGKSQGQKAELVSNKAFLDTAYCFFFAKHSKGRDVGSLEVLTKDGTQETTHYLFNTSVKGWESFSKTIQLNSNTKLIIRATVGSGQKGDIAVDEVTVTPGQC</sequence>
<dbReference type="InterPro" id="IPR024079">
    <property type="entry name" value="MetalloPept_cat_dom_sf"/>
</dbReference>
<dbReference type="InterPro" id="IPR001506">
    <property type="entry name" value="Peptidase_M12A"/>
</dbReference>
<evidence type="ECO:0000313" key="21">
    <source>
        <dbReference type="Proteomes" id="UP000005408"/>
    </source>
</evidence>
<evidence type="ECO:0000256" key="13">
    <source>
        <dbReference type="PROSITE-ProRule" id="PRU01211"/>
    </source>
</evidence>
<dbReference type="Gene3D" id="2.20.100.10">
    <property type="entry name" value="Thrombospondin type-1 (TSP1) repeat"/>
    <property type="match status" value="4"/>
</dbReference>
<dbReference type="EC" id="3.4.24.-" evidence="14"/>
<evidence type="ECO:0000313" key="20">
    <source>
        <dbReference type="EnsemblMetazoa" id="G20543.2:cds"/>
    </source>
</evidence>
<dbReference type="InterPro" id="IPR036383">
    <property type="entry name" value="TSP1_rpt_sf"/>
</dbReference>
<dbReference type="CDD" id="cd06263">
    <property type="entry name" value="MAM"/>
    <property type="match status" value="1"/>
</dbReference>
<dbReference type="InterPro" id="IPR000742">
    <property type="entry name" value="EGF"/>
</dbReference>
<feature type="binding site" evidence="13">
    <location>
        <position position="387"/>
    </location>
    <ligand>
        <name>Zn(2+)</name>
        <dbReference type="ChEBI" id="CHEBI:29105"/>
        <note>catalytic</note>
    </ligand>
</feature>
<dbReference type="SMART" id="SM00137">
    <property type="entry name" value="MAM"/>
    <property type="match status" value="1"/>
</dbReference>
<dbReference type="PROSITE" id="PS50092">
    <property type="entry name" value="TSP1"/>
    <property type="match status" value="4"/>
</dbReference>
<dbReference type="Proteomes" id="UP000005408">
    <property type="component" value="Unassembled WGS sequence"/>
</dbReference>
<keyword evidence="11" id="KW-0325">Glycoprotein</keyword>
<dbReference type="Gene3D" id="3.40.390.10">
    <property type="entry name" value="Collagenase (Catalytic Domain)"/>
    <property type="match status" value="1"/>
</dbReference>
<keyword evidence="9 13" id="KW-0482">Metalloprotease</keyword>
<feature type="disulfide bond" evidence="12">
    <location>
        <begin position="668"/>
        <end position="677"/>
    </location>
</feature>
<dbReference type="Gene3D" id="2.10.25.10">
    <property type="entry name" value="Laminin"/>
    <property type="match status" value="2"/>
</dbReference>
<evidence type="ECO:0000256" key="8">
    <source>
        <dbReference type="ARBA" id="ARBA00022833"/>
    </source>
</evidence>
<comment type="subcellular location">
    <subcellularLocation>
        <location evidence="1">Secreted</location>
    </subcellularLocation>
</comment>
<dbReference type="FunFam" id="2.20.100.10:FF:000001">
    <property type="entry name" value="semaphorin-5A isoform X1"/>
    <property type="match status" value="1"/>
</dbReference>
<keyword evidence="6" id="KW-0677">Repeat</keyword>
<reference evidence="20" key="1">
    <citation type="submission" date="2022-08" db="UniProtKB">
        <authorList>
            <consortium name="EnsemblMetazoa"/>
        </authorList>
    </citation>
    <scope>IDENTIFICATION</scope>
    <source>
        <strain evidence="20">05x7-T-G4-1.051#20</strain>
    </source>
</reference>
<dbReference type="Pfam" id="PF00629">
    <property type="entry name" value="MAM"/>
    <property type="match status" value="1"/>
</dbReference>
<dbReference type="GO" id="GO:0006508">
    <property type="term" value="P:proteolysis"/>
    <property type="evidence" value="ECO:0007669"/>
    <property type="project" value="UniProtKB-KW"/>
</dbReference>
<evidence type="ECO:0000259" key="19">
    <source>
        <dbReference type="PROSITE" id="PS51864"/>
    </source>
</evidence>
<evidence type="ECO:0000259" key="16">
    <source>
        <dbReference type="PROSITE" id="PS01180"/>
    </source>
</evidence>
<dbReference type="SMART" id="SM00235">
    <property type="entry name" value="ZnMc"/>
    <property type="match status" value="1"/>
</dbReference>
<evidence type="ECO:0000256" key="5">
    <source>
        <dbReference type="ARBA" id="ARBA00022729"/>
    </source>
</evidence>
<dbReference type="InterPro" id="IPR035914">
    <property type="entry name" value="Sperma_CUB_dom_sf"/>
</dbReference>
<feature type="signal peptide" evidence="14">
    <location>
        <begin position="1"/>
        <end position="18"/>
    </location>
</feature>
<evidence type="ECO:0000256" key="6">
    <source>
        <dbReference type="ARBA" id="ARBA00022737"/>
    </source>
</evidence>
<dbReference type="SMART" id="SM00209">
    <property type="entry name" value="TSP1"/>
    <property type="match status" value="4"/>
</dbReference>
<keyword evidence="2" id="KW-0964">Secreted</keyword>
<dbReference type="GO" id="GO:0005509">
    <property type="term" value="F:calcium ion binding"/>
    <property type="evidence" value="ECO:0007669"/>
    <property type="project" value="InterPro"/>
</dbReference>
<feature type="binding site" evidence="13">
    <location>
        <position position="381"/>
    </location>
    <ligand>
        <name>Zn(2+)</name>
        <dbReference type="ChEBI" id="CHEBI:29105"/>
        <note>catalytic</note>
    </ligand>
</feature>
<feature type="domain" description="EGF-like" evidence="17">
    <location>
        <begin position="847"/>
        <end position="877"/>
    </location>
</feature>
<dbReference type="PRINTS" id="PR01705">
    <property type="entry name" value="TSP1REPEAT"/>
</dbReference>
<dbReference type="SMART" id="SM00179">
    <property type="entry name" value="EGF_CA"/>
    <property type="match status" value="2"/>
</dbReference>
<dbReference type="PROSITE" id="PS51864">
    <property type="entry name" value="ASTACIN"/>
    <property type="match status" value="1"/>
</dbReference>
<feature type="region of interest" description="Disordered" evidence="15">
    <location>
        <begin position="44"/>
        <end position="64"/>
    </location>
</feature>
<accession>A0A8W8JQX9</accession>
<keyword evidence="21" id="KW-1185">Reference proteome</keyword>
<dbReference type="FunFam" id="2.20.100.10:FF:000007">
    <property type="entry name" value="Thrombospondin 1"/>
    <property type="match status" value="3"/>
</dbReference>
<evidence type="ECO:0000256" key="10">
    <source>
        <dbReference type="ARBA" id="ARBA00023157"/>
    </source>
</evidence>
<evidence type="ECO:0000259" key="17">
    <source>
        <dbReference type="PROSITE" id="PS50026"/>
    </source>
</evidence>
<keyword evidence="10 12" id="KW-1015">Disulfide bond</keyword>
<evidence type="ECO:0000256" key="2">
    <source>
        <dbReference type="ARBA" id="ARBA00022525"/>
    </source>
</evidence>
<dbReference type="GO" id="GO:0004222">
    <property type="term" value="F:metalloendopeptidase activity"/>
    <property type="evidence" value="ECO:0007669"/>
    <property type="project" value="UniProtKB-UniRule"/>
</dbReference>
<feature type="domain" description="CUB" evidence="16">
    <location>
        <begin position="522"/>
        <end position="640"/>
    </location>
</feature>
<dbReference type="SUPFAM" id="SSF49899">
    <property type="entry name" value="Concanavalin A-like lectins/glucanases"/>
    <property type="match status" value="1"/>
</dbReference>
<comment type="caution">
    <text evidence="12">Lacks conserved residue(s) required for the propagation of feature annotation.</text>
</comment>
<feature type="binding site" evidence="13">
    <location>
        <position position="377"/>
    </location>
    <ligand>
        <name>Zn(2+)</name>
        <dbReference type="ChEBI" id="CHEBI:29105"/>
        <note>catalytic</note>
    </ligand>
</feature>
<dbReference type="PROSITE" id="PS01186">
    <property type="entry name" value="EGF_2"/>
    <property type="match status" value="2"/>
</dbReference>
<comment type="cofactor">
    <cofactor evidence="13 14">
        <name>Zn(2+)</name>
        <dbReference type="ChEBI" id="CHEBI:29105"/>
    </cofactor>
    <text evidence="13 14">Binds 1 zinc ion per subunit.</text>
</comment>
<evidence type="ECO:0000256" key="4">
    <source>
        <dbReference type="ARBA" id="ARBA00022723"/>
    </source>
</evidence>
<keyword evidence="5 14" id="KW-0732">Signal</keyword>
<dbReference type="InterPro" id="IPR000998">
    <property type="entry name" value="MAM_dom"/>
</dbReference>
<keyword evidence="12" id="KW-0245">EGF-like domain</keyword>
<keyword evidence="7 13" id="KW-0378">Hydrolase</keyword>
<dbReference type="Pfam" id="PF01400">
    <property type="entry name" value="Astacin"/>
    <property type="match status" value="1"/>
</dbReference>
<dbReference type="GO" id="GO:0016020">
    <property type="term" value="C:membrane"/>
    <property type="evidence" value="ECO:0007669"/>
    <property type="project" value="InterPro"/>
</dbReference>
<dbReference type="SUPFAM" id="SSF49854">
    <property type="entry name" value="Spermadhesin, CUB domain"/>
    <property type="match status" value="1"/>
</dbReference>
<dbReference type="PANTHER" id="PTHR22906">
    <property type="entry name" value="PROPERDIN"/>
    <property type="match status" value="1"/>
</dbReference>
<keyword evidence="8 13" id="KW-0862">Zinc</keyword>
<dbReference type="SMART" id="SM00042">
    <property type="entry name" value="CUB"/>
    <property type="match status" value="1"/>
</dbReference>
<dbReference type="AlphaFoldDB" id="A0A8W8JQX9"/>
<dbReference type="PROSITE" id="PS01180">
    <property type="entry name" value="CUB"/>
    <property type="match status" value="1"/>
</dbReference>
<dbReference type="Pfam" id="PF00090">
    <property type="entry name" value="TSP_1"/>
    <property type="match status" value="4"/>
</dbReference>
<name>A0A8W8JQX9_MAGGI</name>
<evidence type="ECO:0000256" key="14">
    <source>
        <dbReference type="RuleBase" id="RU361183"/>
    </source>
</evidence>
<proteinExistence type="predicted"/>
<dbReference type="SUPFAM" id="SSF82895">
    <property type="entry name" value="TSP-1 type 1 repeat"/>
    <property type="match status" value="4"/>
</dbReference>
<dbReference type="PROSITE" id="PS50060">
    <property type="entry name" value="MAM_2"/>
    <property type="match status" value="1"/>
</dbReference>
<dbReference type="PRINTS" id="PR00480">
    <property type="entry name" value="ASTACIN"/>
</dbReference>
<evidence type="ECO:0000259" key="18">
    <source>
        <dbReference type="PROSITE" id="PS50060"/>
    </source>
</evidence>
<dbReference type="EnsemblMetazoa" id="G20543.2">
    <property type="protein sequence ID" value="G20543.2:cds"/>
    <property type="gene ID" value="G20543"/>
</dbReference>
<dbReference type="PANTHER" id="PTHR22906:SF43">
    <property type="entry name" value="PROPERDIN"/>
    <property type="match status" value="1"/>
</dbReference>
<protein>
    <recommendedName>
        <fullName evidence="14">Metalloendopeptidase</fullName>
        <ecNumber evidence="14">3.4.24.-</ecNumber>
    </recommendedName>
</protein>
<dbReference type="GO" id="GO:0008270">
    <property type="term" value="F:zinc ion binding"/>
    <property type="evidence" value="ECO:0007669"/>
    <property type="project" value="UniProtKB-UniRule"/>
</dbReference>
<feature type="active site" evidence="13">
    <location>
        <position position="378"/>
    </location>
</feature>